<dbReference type="PANTHER" id="PTHR43162">
    <property type="match status" value="1"/>
</dbReference>
<evidence type="ECO:0000313" key="2">
    <source>
        <dbReference type="EMBL" id="KAI9248310.1"/>
    </source>
</evidence>
<feature type="domain" description="NmrA-like" evidence="1">
    <location>
        <begin position="13"/>
        <end position="305"/>
    </location>
</feature>
<dbReference type="PANTHER" id="PTHR43162:SF1">
    <property type="entry name" value="PRESTALK A DIFFERENTIATION PROTEIN A"/>
    <property type="match status" value="1"/>
</dbReference>
<dbReference type="InterPro" id="IPR008030">
    <property type="entry name" value="NmrA-like"/>
</dbReference>
<dbReference type="Pfam" id="PF05368">
    <property type="entry name" value="NmrA"/>
    <property type="match status" value="1"/>
</dbReference>
<name>A0AAD5P8N1_9FUNG</name>
<reference evidence="2" key="1">
    <citation type="journal article" date="2022" name="IScience">
        <title>Evolution of zygomycete secretomes and the origins of terrestrial fungal ecologies.</title>
        <authorList>
            <person name="Chang Y."/>
            <person name="Wang Y."/>
            <person name="Mondo S."/>
            <person name="Ahrendt S."/>
            <person name="Andreopoulos W."/>
            <person name="Barry K."/>
            <person name="Beard J."/>
            <person name="Benny G.L."/>
            <person name="Blankenship S."/>
            <person name="Bonito G."/>
            <person name="Cuomo C."/>
            <person name="Desiro A."/>
            <person name="Gervers K.A."/>
            <person name="Hundley H."/>
            <person name="Kuo A."/>
            <person name="LaButti K."/>
            <person name="Lang B.F."/>
            <person name="Lipzen A."/>
            <person name="O'Donnell K."/>
            <person name="Pangilinan J."/>
            <person name="Reynolds N."/>
            <person name="Sandor L."/>
            <person name="Smith M.E."/>
            <person name="Tsang A."/>
            <person name="Grigoriev I.V."/>
            <person name="Stajich J.E."/>
            <person name="Spatafora J.W."/>
        </authorList>
    </citation>
    <scope>NUCLEOTIDE SEQUENCE</scope>
    <source>
        <strain evidence="2">RSA 2281</strain>
    </source>
</reference>
<dbReference type="InterPro" id="IPR036291">
    <property type="entry name" value="NAD(P)-bd_dom_sf"/>
</dbReference>
<comment type="caution">
    <text evidence="2">The sequence shown here is derived from an EMBL/GenBank/DDBJ whole genome shotgun (WGS) entry which is preliminary data.</text>
</comment>
<dbReference type="InterPro" id="IPR051604">
    <property type="entry name" value="Ergot_Alk_Oxidoreductase"/>
</dbReference>
<dbReference type="EMBL" id="JAIXMP010000039">
    <property type="protein sequence ID" value="KAI9248310.1"/>
    <property type="molecule type" value="Genomic_DNA"/>
</dbReference>
<accession>A0AAD5P8N1</accession>
<protein>
    <recommendedName>
        <fullName evidence="1">NmrA-like domain-containing protein</fullName>
    </recommendedName>
</protein>
<dbReference type="Gene3D" id="3.40.50.720">
    <property type="entry name" value="NAD(P)-binding Rossmann-like Domain"/>
    <property type="match status" value="1"/>
</dbReference>
<dbReference type="SUPFAM" id="SSF51735">
    <property type="entry name" value="NAD(P)-binding Rossmann-fold domains"/>
    <property type="match status" value="1"/>
</dbReference>
<reference evidence="2" key="2">
    <citation type="submission" date="2023-02" db="EMBL/GenBank/DDBJ databases">
        <authorList>
            <consortium name="DOE Joint Genome Institute"/>
            <person name="Mondo S.J."/>
            <person name="Chang Y."/>
            <person name="Wang Y."/>
            <person name="Ahrendt S."/>
            <person name="Andreopoulos W."/>
            <person name="Barry K."/>
            <person name="Beard J."/>
            <person name="Benny G.L."/>
            <person name="Blankenship S."/>
            <person name="Bonito G."/>
            <person name="Cuomo C."/>
            <person name="Desiro A."/>
            <person name="Gervers K.A."/>
            <person name="Hundley H."/>
            <person name="Kuo A."/>
            <person name="LaButti K."/>
            <person name="Lang B.F."/>
            <person name="Lipzen A."/>
            <person name="O'Donnell K."/>
            <person name="Pangilinan J."/>
            <person name="Reynolds N."/>
            <person name="Sandor L."/>
            <person name="Smith M.W."/>
            <person name="Tsang A."/>
            <person name="Grigoriev I.V."/>
            <person name="Stajich J.E."/>
            <person name="Spatafora J.W."/>
        </authorList>
    </citation>
    <scope>NUCLEOTIDE SEQUENCE</scope>
    <source>
        <strain evidence="2">RSA 2281</strain>
    </source>
</reference>
<dbReference type="Proteomes" id="UP001209540">
    <property type="component" value="Unassembled WGS sequence"/>
</dbReference>
<dbReference type="Gene3D" id="3.90.25.10">
    <property type="entry name" value="UDP-galactose 4-epimerase, domain 1"/>
    <property type="match status" value="1"/>
</dbReference>
<gene>
    <name evidence="2" type="ORF">BDA99DRAFT_525350</name>
</gene>
<sequence>MKRAITINKNEADRIFVVGGTGKIGSSLVHELVKYSGAHQPTITIYSRSPEIVNEQLSLIAGDDGIDKKTKNITIIQGDLEDLTPFEESIVGHTRLFLLVADVPEQREKLITLSEKAYAAGVKQIVDIEAKRISWRSYSLIDPHLEAEKAIYALPIRKYAYYVTLRPTNFMSNIFFLCLDTIKNDSVLVDAADPDEDQEWISPFDIALVAANILLDPMEKHGNAAYDLVGDIKTPLQRAASLSTALGRTITYKQLPVTEYYAYLIRNAKMDHKEAFFFATYREVSKVTRRTALLLGRAPESFEEWAFKNKNKLV</sequence>
<proteinExistence type="predicted"/>
<keyword evidence="3" id="KW-1185">Reference proteome</keyword>
<organism evidence="2 3">
    <name type="scientific">Phascolomyces articulosus</name>
    <dbReference type="NCBI Taxonomy" id="60185"/>
    <lineage>
        <taxon>Eukaryota</taxon>
        <taxon>Fungi</taxon>
        <taxon>Fungi incertae sedis</taxon>
        <taxon>Mucoromycota</taxon>
        <taxon>Mucoromycotina</taxon>
        <taxon>Mucoromycetes</taxon>
        <taxon>Mucorales</taxon>
        <taxon>Lichtheimiaceae</taxon>
        <taxon>Phascolomyces</taxon>
    </lineage>
</organism>
<dbReference type="AlphaFoldDB" id="A0AAD5P8N1"/>
<evidence type="ECO:0000259" key="1">
    <source>
        <dbReference type="Pfam" id="PF05368"/>
    </source>
</evidence>
<evidence type="ECO:0000313" key="3">
    <source>
        <dbReference type="Proteomes" id="UP001209540"/>
    </source>
</evidence>